<gene>
    <name evidence="1" type="ORF">C9E81_01365</name>
</gene>
<proteinExistence type="predicted"/>
<evidence type="ECO:0000313" key="2">
    <source>
        <dbReference type="Proteomes" id="UP000273516"/>
    </source>
</evidence>
<accession>A0A3M0MI68</accession>
<dbReference type="AlphaFoldDB" id="A0A3M0MI68"/>
<name>A0A3M0MI68_9RHOB</name>
<evidence type="ECO:0000313" key="1">
    <source>
        <dbReference type="EMBL" id="RMC37432.1"/>
    </source>
</evidence>
<dbReference type="EMBL" id="QOKZ01000001">
    <property type="protein sequence ID" value="RMC37432.1"/>
    <property type="molecule type" value="Genomic_DNA"/>
</dbReference>
<protein>
    <submittedName>
        <fullName evidence="1">Uncharacterized protein</fullName>
    </submittedName>
</protein>
<reference evidence="1 2" key="1">
    <citation type="submission" date="2018-07" db="EMBL/GenBank/DDBJ databases">
        <authorList>
            <person name="Zhang Y."/>
            <person name="Wang L."/>
            <person name="Ma S."/>
        </authorList>
    </citation>
    <scope>NUCLEOTIDE SEQUENCE [LARGE SCALE GENOMIC DNA]</scope>
    <source>
        <strain evidence="1 2">4-2</strain>
    </source>
</reference>
<keyword evidence="2" id="KW-1185">Reference proteome</keyword>
<sequence>MIQIDRSANILHKLEHASFDKESWPEMLAWLSEHVRALEVAFRDPLNGAGRTLRLQDGSEE</sequence>
<dbReference type="Proteomes" id="UP000273516">
    <property type="component" value="Unassembled WGS sequence"/>
</dbReference>
<organism evidence="1 2">
    <name type="scientific">Paracoccus alkanivorans</name>
    <dbReference type="NCBI Taxonomy" id="2116655"/>
    <lineage>
        <taxon>Bacteria</taxon>
        <taxon>Pseudomonadati</taxon>
        <taxon>Pseudomonadota</taxon>
        <taxon>Alphaproteobacteria</taxon>
        <taxon>Rhodobacterales</taxon>
        <taxon>Paracoccaceae</taxon>
        <taxon>Paracoccus</taxon>
    </lineage>
</organism>
<comment type="caution">
    <text evidence="1">The sequence shown here is derived from an EMBL/GenBank/DDBJ whole genome shotgun (WGS) entry which is preliminary data.</text>
</comment>